<evidence type="ECO:0000256" key="3">
    <source>
        <dbReference type="PROSITE-ProRule" id="PRU00087"/>
    </source>
</evidence>
<reference evidence="5 6" key="1">
    <citation type="journal article" date="2018" name="J. Allergy Clin. Immunol.">
        <title>High-quality assembly of Dermatophagoides pteronyssinus genome and transcriptome reveals a wide range of novel allergens.</title>
        <authorList>
            <person name="Liu X.Y."/>
            <person name="Yang K.Y."/>
            <person name="Wang M.Q."/>
            <person name="Kwok J.S."/>
            <person name="Zeng X."/>
            <person name="Yang Z."/>
            <person name="Xiao X.J."/>
            <person name="Lau C.P."/>
            <person name="Li Y."/>
            <person name="Huang Z.M."/>
            <person name="Ba J.G."/>
            <person name="Yim A.K."/>
            <person name="Ouyang C.Y."/>
            <person name="Ngai S.M."/>
            <person name="Chan T.F."/>
            <person name="Leung E.L."/>
            <person name="Liu L."/>
            <person name="Liu Z.G."/>
            <person name="Tsui S.K."/>
        </authorList>
    </citation>
    <scope>NUCLEOTIDE SEQUENCE [LARGE SCALE GENOMIC DNA]</scope>
    <source>
        <strain evidence="5">Derp</strain>
    </source>
</reference>
<feature type="repeat" description="Filamin" evidence="3">
    <location>
        <begin position="243"/>
        <end position="327"/>
    </location>
</feature>
<evidence type="ECO:0000256" key="2">
    <source>
        <dbReference type="ARBA" id="ARBA00022737"/>
    </source>
</evidence>
<dbReference type="InterPro" id="IPR013783">
    <property type="entry name" value="Ig-like_fold"/>
</dbReference>
<dbReference type="InterPro" id="IPR014756">
    <property type="entry name" value="Ig_E-set"/>
</dbReference>
<reference evidence="5 6" key="2">
    <citation type="journal article" date="2022" name="Mol. Biol. Evol.">
        <title>Comparative Genomics Reveals Insights into the Divergent Evolution of Astigmatic Mites and Household Pest Adaptations.</title>
        <authorList>
            <person name="Xiong Q."/>
            <person name="Wan A.T."/>
            <person name="Liu X."/>
            <person name="Fung C.S."/>
            <person name="Xiao X."/>
            <person name="Malainual N."/>
            <person name="Hou J."/>
            <person name="Wang L."/>
            <person name="Wang M."/>
            <person name="Yang K.Y."/>
            <person name="Cui Y."/>
            <person name="Leung E.L."/>
            <person name="Nong W."/>
            <person name="Shin S.K."/>
            <person name="Au S.W."/>
            <person name="Jeong K.Y."/>
            <person name="Chew F.T."/>
            <person name="Hui J.H."/>
            <person name="Leung T.F."/>
            <person name="Tungtrongchitr A."/>
            <person name="Zhong N."/>
            <person name="Liu Z."/>
            <person name="Tsui S.K."/>
        </authorList>
    </citation>
    <scope>NUCLEOTIDE SEQUENCE [LARGE SCALE GENOMIC DNA]</scope>
    <source>
        <strain evidence="5">Derp</strain>
    </source>
</reference>
<gene>
    <name evidence="5" type="ORF">DERP_005055</name>
</gene>
<evidence type="ECO:0000256" key="4">
    <source>
        <dbReference type="SAM" id="MobiDB-lite"/>
    </source>
</evidence>
<dbReference type="PANTHER" id="PTHR38537">
    <property type="entry name" value="JITTERBUG, ISOFORM N"/>
    <property type="match status" value="1"/>
</dbReference>
<dbReference type="InterPro" id="IPR001298">
    <property type="entry name" value="Filamin/ABP280_rpt"/>
</dbReference>
<feature type="repeat" description="Filamin" evidence="3">
    <location>
        <begin position="195"/>
        <end position="235"/>
    </location>
</feature>
<comment type="caution">
    <text evidence="5">The sequence shown here is derived from an EMBL/GenBank/DDBJ whole genome shotgun (WGS) entry which is preliminary data.</text>
</comment>
<evidence type="ECO:0000256" key="1">
    <source>
        <dbReference type="ARBA" id="ARBA00009238"/>
    </source>
</evidence>
<feature type="repeat" description="Filamin" evidence="3">
    <location>
        <begin position="507"/>
        <end position="606"/>
    </location>
</feature>
<feature type="region of interest" description="Disordered" evidence="4">
    <location>
        <begin position="39"/>
        <end position="58"/>
    </location>
</feature>
<keyword evidence="6" id="KW-1185">Reference proteome</keyword>
<dbReference type="InterPro" id="IPR017868">
    <property type="entry name" value="Filamin/ABP280_repeat-like"/>
</dbReference>
<dbReference type="Proteomes" id="UP000887458">
    <property type="component" value="Unassembled WGS sequence"/>
</dbReference>
<dbReference type="PROSITE" id="PS50194">
    <property type="entry name" value="FILAMIN_REPEAT"/>
    <property type="match status" value="9"/>
</dbReference>
<feature type="repeat" description="Filamin" evidence="3">
    <location>
        <begin position="609"/>
        <end position="701"/>
    </location>
</feature>
<evidence type="ECO:0000313" key="6">
    <source>
        <dbReference type="Proteomes" id="UP000887458"/>
    </source>
</evidence>
<dbReference type="Pfam" id="PF00630">
    <property type="entry name" value="Filamin"/>
    <property type="match status" value="9"/>
</dbReference>
<organism evidence="5 6">
    <name type="scientific">Dermatophagoides pteronyssinus</name>
    <name type="common">European house dust mite</name>
    <dbReference type="NCBI Taxonomy" id="6956"/>
    <lineage>
        <taxon>Eukaryota</taxon>
        <taxon>Metazoa</taxon>
        <taxon>Ecdysozoa</taxon>
        <taxon>Arthropoda</taxon>
        <taxon>Chelicerata</taxon>
        <taxon>Arachnida</taxon>
        <taxon>Acari</taxon>
        <taxon>Acariformes</taxon>
        <taxon>Sarcoptiformes</taxon>
        <taxon>Astigmata</taxon>
        <taxon>Psoroptidia</taxon>
        <taxon>Analgoidea</taxon>
        <taxon>Pyroglyphidae</taxon>
        <taxon>Dermatophagoidinae</taxon>
        <taxon>Dermatophagoides</taxon>
    </lineage>
</organism>
<comment type="similarity">
    <text evidence="1">Belongs to the filamin family.</text>
</comment>
<dbReference type="InterPro" id="IPR044801">
    <property type="entry name" value="Filamin"/>
</dbReference>
<name>A0ABQ8JTC8_DERPT</name>
<feature type="repeat" description="Filamin" evidence="3">
    <location>
        <begin position="799"/>
        <end position="890"/>
    </location>
</feature>
<sequence>MTNYLTETFNDHCNTKNRNNLMIRIPYNIHHHFNPNYRRTLSSSSSSSSLPQKNKQSSLTANNVQSNYWIDCEQSLKWVFESRLDFLIDSNEPRLLILLPFICVDDNDNDDFDYDLNNNYIIDDELNAAVTGHTTVIGFKKVIDTEYYCINSSDYINNHHHHHHNNNHRYNKRRNYKQSGKKYQAKMADVSKPTVVDNHDGTICVKYDPKQEGNYEMQIKYNNMPIKGSPYKFIVDNTPKGLVTAFGAGLSTGVAGDACFFNVYTKGSGAGNLQVAVEGPSKAEISCKDNKDGSINVTYTPPAPGEYKINVSYGGKPIEGSPFSAKIVGEGRKRNQISIGMSSEVPLKVTEKDVKSLNASIVSPSGLEEPCFVKKLSSNQVGISFTPREHGEHAVNIKKMGNHVAGSPFKINVLERDIGDSKNVKISGAGLKEGKTNTANEINIDTSDAGYGGLSVSIEGPSKADLQYQDKGNGKLAITYKPTEPGFYILNVKFADHHVTGSPYTIKVTGAGSNLQRNNIKLGREAAAIADVGSKCKLTFKLPQTSAFDLAAKIMAPSGETDDAEILDLQDFLYAVQFVPKEVGMHTVSVRHKDIHIPGSPFQFTVGPFTDFGSHRVHAGGPGLERGTVYEQCEFNIWTREAGAGTLAVSVEGPSKAEIDFHDRKDGSGYVTYKVTEPGEYRIGIKFNDQPIPDSPYSVYVVAQVGDARKIELGAIPPEHMLKVNSPVTFTINMNGAKGSLDGKVIAPSGAEDDCFLSKIDDDQWALRFIPRENGVHRIYVRFNGVHIPESPFSMRIGKDDADPASVSVAGSGIKEARTGVKTDFIIDTCNAGAGTLAVTIDGPTKVSMDCTEVEEGYKVRYTPLAPGEYLITIKYNGYHIVGSPFKVRCMGTRSIADISDFESAQVVVETVTKQSKNQGNQMPKFKSEANRVESKGVGLKRAILNRQNTFNVNASNAGNNFLFVAVYGPRGPCEAIDIRHQGRNNYNITYTTRERGDHIIVVRYGDDHIPGSPFRIECNP</sequence>
<accession>A0ABQ8JTC8</accession>
<proteinExistence type="inferred from homology"/>
<dbReference type="PANTHER" id="PTHR38537:SF8">
    <property type="entry name" value="FILAMIN-A"/>
    <property type="match status" value="1"/>
</dbReference>
<feature type="repeat" description="Filamin" evidence="3">
    <location>
        <begin position="416"/>
        <end position="508"/>
    </location>
</feature>
<feature type="repeat" description="Filamin" evidence="3">
    <location>
        <begin position="925"/>
        <end position="1019"/>
    </location>
</feature>
<dbReference type="EMBL" id="NJHN03000017">
    <property type="protein sequence ID" value="KAH9425836.1"/>
    <property type="molecule type" value="Genomic_DNA"/>
</dbReference>
<dbReference type="Gene3D" id="2.60.40.10">
    <property type="entry name" value="Immunoglobulins"/>
    <property type="match status" value="9"/>
</dbReference>
<evidence type="ECO:0000313" key="5">
    <source>
        <dbReference type="EMBL" id="KAH9425836.1"/>
    </source>
</evidence>
<feature type="repeat" description="Filamin" evidence="3">
    <location>
        <begin position="325"/>
        <end position="413"/>
    </location>
</feature>
<evidence type="ECO:0008006" key="7">
    <source>
        <dbReference type="Google" id="ProtNLM"/>
    </source>
</evidence>
<dbReference type="SUPFAM" id="SSF81296">
    <property type="entry name" value="E set domains"/>
    <property type="match status" value="9"/>
</dbReference>
<keyword evidence="2" id="KW-0677">Repeat</keyword>
<feature type="repeat" description="Filamin" evidence="3">
    <location>
        <begin position="703"/>
        <end position="797"/>
    </location>
</feature>
<dbReference type="SMART" id="SM00557">
    <property type="entry name" value="IG_FLMN"/>
    <property type="match status" value="9"/>
</dbReference>
<protein>
    <recommendedName>
        <fullName evidence="7">Filamin-A-like</fullName>
    </recommendedName>
</protein>